<reference evidence="1 2" key="1">
    <citation type="submission" date="2018-06" db="EMBL/GenBank/DDBJ databases">
        <title>Genomic Encyclopedia of Archaeal and Bacterial Type Strains, Phase II (KMG-II): from individual species to whole genera.</title>
        <authorList>
            <person name="Goeker M."/>
        </authorList>
    </citation>
    <scope>NUCLEOTIDE SEQUENCE [LARGE SCALE GENOMIC DNA]</scope>
    <source>
        <strain evidence="1 2">DSM 6779</strain>
    </source>
</reference>
<accession>A0A2W7NJV4</accession>
<name>A0A2W7NJV4_9BACT</name>
<gene>
    <name evidence="1" type="ORF">LX69_00594</name>
</gene>
<organism evidence="1 2">
    <name type="scientific">Breznakibacter xylanolyticus</name>
    <dbReference type="NCBI Taxonomy" id="990"/>
    <lineage>
        <taxon>Bacteria</taxon>
        <taxon>Pseudomonadati</taxon>
        <taxon>Bacteroidota</taxon>
        <taxon>Bacteroidia</taxon>
        <taxon>Marinilabiliales</taxon>
        <taxon>Marinilabiliaceae</taxon>
        <taxon>Breznakibacter</taxon>
    </lineage>
</organism>
<comment type="caution">
    <text evidence="1">The sequence shown here is derived from an EMBL/GenBank/DDBJ whole genome shotgun (WGS) entry which is preliminary data.</text>
</comment>
<evidence type="ECO:0000313" key="2">
    <source>
        <dbReference type="Proteomes" id="UP000249239"/>
    </source>
</evidence>
<protein>
    <submittedName>
        <fullName evidence="1">Uncharacterized protein</fullName>
    </submittedName>
</protein>
<dbReference type="Proteomes" id="UP000249239">
    <property type="component" value="Unassembled WGS sequence"/>
</dbReference>
<evidence type="ECO:0000313" key="1">
    <source>
        <dbReference type="EMBL" id="PZX20140.1"/>
    </source>
</evidence>
<proteinExistence type="predicted"/>
<dbReference type="EMBL" id="QKZK01000003">
    <property type="protein sequence ID" value="PZX20140.1"/>
    <property type="molecule type" value="Genomic_DNA"/>
</dbReference>
<dbReference type="AlphaFoldDB" id="A0A2W7NJV4"/>
<sequence length="87" mass="8926">MRIGAIWCRTIGGMLVDEEGGDLFGGEAGEGAKLVEGDELVGLFVITAPDACQQVAAISVAFAGDALHVFGVDGDAGSFHGWILLMC</sequence>
<keyword evidence="2" id="KW-1185">Reference proteome</keyword>